<feature type="region of interest" description="Disordered" evidence="1">
    <location>
        <begin position="21"/>
        <end position="40"/>
    </location>
</feature>
<dbReference type="RefSeq" id="XP_053582439.1">
    <property type="nucleotide sequence ID" value="XM_053733526.1"/>
</dbReference>
<sequence length="110" mass="12660">MDITTTSQTLQALGRVNLWTSPPRKEDRFAQQQPKEKVAKLDRECRSQRCDKNEKSADWTHDQLEKTVHCTTNVPKKSTIEDVTPKSCCWEPLSYESKHPTSNERAGIET</sequence>
<feature type="compositionally biased region" description="Basic and acidic residues" evidence="1">
    <location>
        <begin position="23"/>
        <end position="40"/>
    </location>
</feature>
<proteinExistence type="predicted"/>
<evidence type="ECO:0000313" key="3">
    <source>
        <dbReference type="Proteomes" id="UP000483820"/>
    </source>
</evidence>
<evidence type="ECO:0000256" key="1">
    <source>
        <dbReference type="SAM" id="MobiDB-lite"/>
    </source>
</evidence>
<reference evidence="2 3" key="1">
    <citation type="submission" date="2019-12" db="EMBL/GenBank/DDBJ databases">
        <title>Chromosome-level assembly of the Caenorhabditis remanei genome.</title>
        <authorList>
            <person name="Teterina A.A."/>
            <person name="Willis J.H."/>
            <person name="Phillips P.C."/>
        </authorList>
    </citation>
    <scope>NUCLEOTIDE SEQUENCE [LARGE SCALE GENOMIC DNA]</scope>
    <source>
        <strain evidence="2 3">PX506</strain>
        <tissue evidence="2">Whole organism</tissue>
    </source>
</reference>
<dbReference type="CTD" id="78776913"/>
<dbReference type="KEGG" id="crq:GCK72_020352"/>
<gene>
    <name evidence="2" type="ORF">GCK72_020352</name>
</gene>
<name>A0A6A5GGU9_CAERE</name>
<dbReference type="EMBL" id="WUAV01000005">
    <property type="protein sequence ID" value="KAF1753795.1"/>
    <property type="molecule type" value="Genomic_DNA"/>
</dbReference>
<protein>
    <submittedName>
        <fullName evidence="2">Uncharacterized protein</fullName>
    </submittedName>
</protein>
<comment type="caution">
    <text evidence="2">The sequence shown here is derived from an EMBL/GenBank/DDBJ whole genome shotgun (WGS) entry which is preliminary data.</text>
</comment>
<accession>A0A6A5GGU9</accession>
<dbReference type="AlphaFoldDB" id="A0A6A5GGU9"/>
<dbReference type="GeneID" id="78776913"/>
<evidence type="ECO:0000313" key="2">
    <source>
        <dbReference type="EMBL" id="KAF1753795.1"/>
    </source>
</evidence>
<dbReference type="Proteomes" id="UP000483820">
    <property type="component" value="Chromosome V"/>
</dbReference>
<organism evidence="2 3">
    <name type="scientific">Caenorhabditis remanei</name>
    <name type="common">Caenorhabditis vulgaris</name>
    <dbReference type="NCBI Taxonomy" id="31234"/>
    <lineage>
        <taxon>Eukaryota</taxon>
        <taxon>Metazoa</taxon>
        <taxon>Ecdysozoa</taxon>
        <taxon>Nematoda</taxon>
        <taxon>Chromadorea</taxon>
        <taxon>Rhabditida</taxon>
        <taxon>Rhabditina</taxon>
        <taxon>Rhabditomorpha</taxon>
        <taxon>Rhabditoidea</taxon>
        <taxon>Rhabditidae</taxon>
        <taxon>Peloderinae</taxon>
        <taxon>Caenorhabditis</taxon>
    </lineage>
</organism>